<evidence type="ECO:0000256" key="9">
    <source>
        <dbReference type="ARBA" id="ARBA00023136"/>
    </source>
</evidence>
<feature type="region of interest" description="Disordered" evidence="11">
    <location>
        <begin position="264"/>
        <end position="293"/>
    </location>
</feature>
<evidence type="ECO:0000256" key="4">
    <source>
        <dbReference type="ARBA" id="ARBA00021116"/>
    </source>
</evidence>
<gene>
    <name evidence="14" type="primary">WDR91</name>
</gene>
<evidence type="ECO:0000256" key="2">
    <source>
        <dbReference type="ARBA" id="ARBA00004414"/>
    </source>
</evidence>
<dbReference type="FunFam" id="2.130.10.10:FF:001230">
    <property type="entry name" value="WD repeat-containing protein 91"/>
    <property type="match status" value="1"/>
</dbReference>
<dbReference type="InterPro" id="IPR015943">
    <property type="entry name" value="WD40/YVTN_repeat-like_dom_sf"/>
</dbReference>
<dbReference type="Pfam" id="PF00400">
    <property type="entry name" value="WD40"/>
    <property type="match status" value="1"/>
</dbReference>
<dbReference type="Pfam" id="PF23138">
    <property type="entry name" value="CTLH_Armc9"/>
    <property type="match status" value="1"/>
</dbReference>
<dbReference type="Pfam" id="PF12894">
    <property type="entry name" value="ANAPC4_WD40"/>
    <property type="match status" value="1"/>
</dbReference>
<feature type="compositionally biased region" description="Low complexity" evidence="11">
    <location>
        <begin position="270"/>
        <end position="288"/>
    </location>
</feature>
<evidence type="ECO:0000256" key="7">
    <source>
        <dbReference type="ARBA" id="ARBA00022753"/>
    </source>
</evidence>
<dbReference type="FunFam" id="2.130.10.10:FF:000276">
    <property type="entry name" value="WD repeat-containing protein 91"/>
    <property type="match status" value="1"/>
</dbReference>
<evidence type="ECO:0000256" key="6">
    <source>
        <dbReference type="ARBA" id="ARBA00022737"/>
    </source>
</evidence>
<dbReference type="GO" id="GO:0045022">
    <property type="term" value="P:early endosome to late endosome transport"/>
    <property type="evidence" value="ECO:0007669"/>
    <property type="project" value="InterPro"/>
</dbReference>
<reference evidence="14" key="1">
    <citation type="submission" date="2025-08" db="UniProtKB">
        <authorList>
            <consortium name="Ensembl"/>
        </authorList>
    </citation>
    <scope>IDENTIFICATION</scope>
</reference>
<dbReference type="Ensembl" id="ENSNNAT00000023887.1">
    <property type="protein sequence ID" value="ENSNNAP00000022793.1"/>
    <property type="gene ID" value="ENSNNAG00000015012.1"/>
</dbReference>
<feature type="repeat" description="WD" evidence="10">
    <location>
        <begin position="556"/>
        <end position="589"/>
    </location>
</feature>
<keyword evidence="5 10" id="KW-0853">WD repeat</keyword>
<dbReference type="InterPro" id="IPR056327">
    <property type="entry name" value="ARMC9_CTLH-like_dom"/>
</dbReference>
<feature type="domain" description="ARMC9 CTLH-like" evidence="13">
    <location>
        <begin position="48"/>
        <end position="168"/>
    </location>
</feature>
<keyword evidence="6" id="KW-0677">Repeat</keyword>
<keyword evidence="8" id="KW-0175">Coiled coil</keyword>
<dbReference type="SMART" id="SM00320">
    <property type="entry name" value="WD40"/>
    <property type="match status" value="6"/>
</dbReference>
<evidence type="ECO:0000313" key="15">
    <source>
        <dbReference type="Proteomes" id="UP000694559"/>
    </source>
</evidence>
<dbReference type="InterPro" id="IPR039724">
    <property type="entry name" value="WDR91"/>
</dbReference>
<comment type="similarity">
    <text evidence="3">Belongs to the WD repeat WDR91 family.</text>
</comment>
<keyword evidence="15" id="KW-1185">Reference proteome</keyword>
<dbReference type="InterPro" id="IPR024977">
    <property type="entry name" value="Apc4-like_WD40_dom"/>
</dbReference>
<evidence type="ECO:0000313" key="14">
    <source>
        <dbReference type="Ensembl" id="ENSNNAP00000022793.1"/>
    </source>
</evidence>
<dbReference type="AlphaFoldDB" id="A0A8C7E4E0"/>
<keyword evidence="7" id="KW-0967">Endosome</keyword>
<dbReference type="PANTHER" id="PTHR13083">
    <property type="entry name" value="WD REPEAT-CONTAINING PROTEIN 91"/>
    <property type="match status" value="1"/>
</dbReference>
<dbReference type="Proteomes" id="UP000694559">
    <property type="component" value="Unplaced"/>
</dbReference>
<evidence type="ECO:0000256" key="8">
    <source>
        <dbReference type="ARBA" id="ARBA00023054"/>
    </source>
</evidence>
<dbReference type="PROSITE" id="PS50082">
    <property type="entry name" value="WD_REPEATS_2"/>
    <property type="match status" value="2"/>
</dbReference>
<evidence type="ECO:0000259" key="13">
    <source>
        <dbReference type="Pfam" id="PF23138"/>
    </source>
</evidence>
<dbReference type="SUPFAM" id="SSF50978">
    <property type="entry name" value="WD40 repeat-like"/>
    <property type="match status" value="1"/>
</dbReference>
<dbReference type="InterPro" id="IPR001680">
    <property type="entry name" value="WD40_rpt"/>
</dbReference>
<protein>
    <recommendedName>
        <fullName evidence="4">WD repeat-containing protein 91</fullName>
    </recommendedName>
</protein>
<dbReference type="GO" id="GO:0031901">
    <property type="term" value="C:early endosome membrane"/>
    <property type="evidence" value="ECO:0007669"/>
    <property type="project" value="UniProtKB-SubCell"/>
</dbReference>
<dbReference type="GO" id="GO:0141039">
    <property type="term" value="F:phosphatidylinositol 3-kinase inhibitor activity"/>
    <property type="evidence" value="ECO:0007669"/>
    <property type="project" value="InterPro"/>
</dbReference>
<feature type="domain" description="Anaphase-promoting complex subunit 4-like WD40" evidence="12">
    <location>
        <begin position="519"/>
        <end position="569"/>
    </location>
</feature>
<evidence type="ECO:0000256" key="5">
    <source>
        <dbReference type="ARBA" id="ARBA00022574"/>
    </source>
</evidence>
<reference evidence="14" key="2">
    <citation type="submission" date="2025-09" db="UniProtKB">
        <authorList>
            <consortium name="Ensembl"/>
        </authorList>
    </citation>
    <scope>IDENTIFICATION</scope>
</reference>
<dbReference type="PANTHER" id="PTHR13083:SF3">
    <property type="entry name" value="WD REPEAT-CONTAINING PROTEIN 91"/>
    <property type="match status" value="1"/>
</dbReference>
<dbReference type="InterPro" id="IPR036322">
    <property type="entry name" value="WD40_repeat_dom_sf"/>
</dbReference>
<evidence type="ECO:0000259" key="12">
    <source>
        <dbReference type="Pfam" id="PF12894"/>
    </source>
</evidence>
<keyword evidence="9" id="KW-0472">Membrane</keyword>
<evidence type="ECO:0000256" key="11">
    <source>
        <dbReference type="SAM" id="MobiDB-lite"/>
    </source>
</evidence>
<organism evidence="14 15">
    <name type="scientific">Naja naja</name>
    <name type="common">Indian cobra</name>
    <dbReference type="NCBI Taxonomy" id="35670"/>
    <lineage>
        <taxon>Eukaryota</taxon>
        <taxon>Metazoa</taxon>
        <taxon>Chordata</taxon>
        <taxon>Craniata</taxon>
        <taxon>Vertebrata</taxon>
        <taxon>Euteleostomi</taxon>
        <taxon>Lepidosauria</taxon>
        <taxon>Squamata</taxon>
        <taxon>Bifurcata</taxon>
        <taxon>Unidentata</taxon>
        <taxon>Episquamata</taxon>
        <taxon>Toxicofera</taxon>
        <taxon>Serpentes</taxon>
        <taxon>Colubroidea</taxon>
        <taxon>Elapidae</taxon>
        <taxon>Elapinae</taxon>
        <taxon>Naja</taxon>
    </lineage>
</organism>
<sequence length="703" mass="79213">MAAAVERVDELVREYLVFRGFTATLKQLDAEIKADKEKGFRVDKIVDQLLQFVHNYDLAALREYWSYLDRRLFSRLEDMYRPTVNKLKISLYRYYLIHAVQGNRNDKIQEFFLKQASELQNQTEWKDWFVLPFIPNPDANPNFAMYFSRRWIDIFIVSLHNFLSVLFQLILNFEAECQRNNVLQEKNEILCQKLFALQAEYAHIKKEELQEEEEKDLTLQHKLPQYVVNMDHLGDSELDLICSQRSTAHSLQARGGFLSSLLPQSKKGPARATQPTAATSAQTGTTQGSKKELPNHQVRRIEVFLCNAEKKVETMAIETEPFLELHVEQLENQTKIFGTGMDVGGIRHEQPFIVLSQEEYGEHHSSIMHCRVDCSGRRVASLDVDGVIKVWSFNPIMQTKASSISKSPLLSLEWATKRDRLLLLGSGVGTVRLYDTEAKKNLCEISIDEDMPRILSLACSPSGASFVCSAAASGLVNQLDYATSDSGGKGINQVPGKLLLWDTKTMKQQLQFSLEPEPIAINCTAFNHNGNLLVTGAADGIIRLFDMQQHECAISWKAHDGEVYSVEFSYDENAVYSIGEDGKFIQWNIHKSGCKISEFSLPKDATGPFVLSGYSGYKQVQFPRGRLFAFDSEGNYMLTCSSTGGVIYKLNSNDKVLESCLSLGGHRAPVVTVDWCTAMDCGTCLTASMDGKIKLTTLLAQKS</sequence>
<dbReference type="GeneTree" id="ENSGT00390000001566"/>
<evidence type="ECO:0000256" key="1">
    <source>
        <dbReference type="ARBA" id="ARBA00004220"/>
    </source>
</evidence>
<dbReference type="GO" id="GO:0051898">
    <property type="term" value="P:negative regulation of phosphatidylinositol 3-kinase/protein kinase B signal transduction"/>
    <property type="evidence" value="ECO:0007669"/>
    <property type="project" value="InterPro"/>
</dbReference>
<evidence type="ECO:0000256" key="3">
    <source>
        <dbReference type="ARBA" id="ARBA00006128"/>
    </source>
</evidence>
<proteinExistence type="inferred from homology"/>
<accession>A0A8C7E4E0</accession>
<comment type="subcellular location">
    <subcellularLocation>
        <location evidence="1">Early endosome membrane</location>
        <topology evidence="1">Peripheral membrane protein</topology>
    </subcellularLocation>
    <subcellularLocation>
        <location evidence="2">Late endosome membrane</location>
    </subcellularLocation>
</comment>
<dbReference type="GO" id="GO:0031902">
    <property type="term" value="C:late endosome membrane"/>
    <property type="evidence" value="ECO:0007669"/>
    <property type="project" value="UniProtKB-SubCell"/>
</dbReference>
<dbReference type="OrthoDB" id="193023at2759"/>
<evidence type="ECO:0000256" key="10">
    <source>
        <dbReference type="PROSITE-ProRule" id="PRU00221"/>
    </source>
</evidence>
<dbReference type="Gene3D" id="2.130.10.10">
    <property type="entry name" value="YVTN repeat-like/Quinoprotein amine dehydrogenase"/>
    <property type="match status" value="3"/>
</dbReference>
<feature type="repeat" description="WD" evidence="10">
    <location>
        <begin position="514"/>
        <end position="555"/>
    </location>
</feature>
<name>A0A8C7E4E0_NAJNA</name>